<evidence type="ECO:0000313" key="1">
    <source>
        <dbReference type="EMBL" id="QZA77022.1"/>
    </source>
</evidence>
<sequence length="84" mass="9754">MASHFSPADLSRIIEMAWEDRTSFESIEQLYGLNQPQLIRLMRSELKASSFRLWRARTSGRTTKHLALRAPDVSRAYAPGQYKR</sequence>
<protein>
    <submittedName>
        <fullName evidence="1">TIGR03643 family protein</fullName>
    </submittedName>
</protein>
<organism evidence="1 2">
    <name type="scientific">Deefgea tanakiae</name>
    <dbReference type="NCBI Taxonomy" id="2865840"/>
    <lineage>
        <taxon>Bacteria</taxon>
        <taxon>Pseudomonadati</taxon>
        <taxon>Pseudomonadota</taxon>
        <taxon>Betaproteobacteria</taxon>
        <taxon>Neisseriales</taxon>
        <taxon>Chitinibacteraceae</taxon>
        <taxon>Deefgea</taxon>
    </lineage>
</organism>
<dbReference type="Proteomes" id="UP000825679">
    <property type="component" value="Chromosome"/>
</dbReference>
<keyword evidence="2" id="KW-1185">Reference proteome</keyword>
<reference evidence="1 2" key="1">
    <citation type="submission" date="2021-08" db="EMBL/GenBank/DDBJ databases">
        <title>complete genome sequencing of Deefgea sp. D25.</title>
        <authorList>
            <person name="Bae J.-W."/>
            <person name="Gim D.-H."/>
        </authorList>
    </citation>
    <scope>NUCLEOTIDE SEQUENCE [LARGE SCALE GENOMIC DNA]</scope>
    <source>
        <strain evidence="1 2">D25</strain>
    </source>
</reference>
<dbReference type="EMBL" id="CP081150">
    <property type="protein sequence ID" value="QZA77022.1"/>
    <property type="molecule type" value="Genomic_DNA"/>
</dbReference>
<dbReference type="RefSeq" id="WP_221005419.1">
    <property type="nucleotide sequence ID" value="NZ_CP081150.1"/>
</dbReference>
<dbReference type="NCBIfam" id="TIGR03643">
    <property type="entry name" value="TIGR03643 family protein"/>
    <property type="match status" value="1"/>
</dbReference>
<proteinExistence type="predicted"/>
<name>A0ABX8Z365_9NEIS</name>
<evidence type="ECO:0000313" key="2">
    <source>
        <dbReference type="Proteomes" id="UP000825679"/>
    </source>
</evidence>
<gene>
    <name evidence="1" type="ORF">K4H28_11980</name>
</gene>
<accession>A0ABX8Z365</accession>
<dbReference type="Pfam" id="PF10985">
    <property type="entry name" value="DUF2805"/>
    <property type="match status" value="1"/>
</dbReference>
<dbReference type="InterPro" id="IPR019882">
    <property type="entry name" value="CHP03643"/>
</dbReference>